<gene>
    <name evidence="2" type="ORF">PC9H_002773</name>
</gene>
<dbReference type="AlphaFoldDB" id="A0A8H6ZLD4"/>
<proteinExistence type="predicted"/>
<organism evidence="2 3">
    <name type="scientific">Pleurotus ostreatus</name>
    <name type="common">Oyster mushroom</name>
    <name type="synonym">White-rot fungus</name>
    <dbReference type="NCBI Taxonomy" id="5322"/>
    <lineage>
        <taxon>Eukaryota</taxon>
        <taxon>Fungi</taxon>
        <taxon>Dikarya</taxon>
        <taxon>Basidiomycota</taxon>
        <taxon>Agaricomycotina</taxon>
        <taxon>Agaricomycetes</taxon>
        <taxon>Agaricomycetidae</taxon>
        <taxon>Agaricales</taxon>
        <taxon>Pleurotineae</taxon>
        <taxon>Pleurotaceae</taxon>
        <taxon>Pleurotus</taxon>
    </lineage>
</organism>
<dbReference type="EMBL" id="JACETU010000013">
    <property type="protein sequence ID" value="KAF7416048.1"/>
    <property type="molecule type" value="Genomic_DNA"/>
</dbReference>
<feature type="compositionally biased region" description="Basic and acidic residues" evidence="1">
    <location>
        <begin position="139"/>
        <end position="148"/>
    </location>
</feature>
<name>A0A8H6ZLD4_PLEOS</name>
<evidence type="ECO:0000313" key="2">
    <source>
        <dbReference type="EMBL" id="KAF7416048.1"/>
    </source>
</evidence>
<dbReference type="GeneID" id="59372591"/>
<dbReference type="Proteomes" id="UP000623687">
    <property type="component" value="Unassembled WGS sequence"/>
</dbReference>
<dbReference type="OrthoDB" id="687730at2759"/>
<comment type="caution">
    <text evidence="2">The sequence shown here is derived from an EMBL/GenBank/DDBJ whole genome shotgun (WGS) entry which is preliminary data.</text>
</comment>
<feature type="region of interest" description="Disordered" evidence="1">
    <location>
        <begin position="92"/>
        <end position="153"/>
    </location>
</feature>
<accession>A0A8H6ZLD4</accession>
<keyword evidence="3" id="KW-1185">Reference proteome</keyword>
<evidence type="ECO:0000313" key="3">
    <source>
        <dbReference type="Proteomes" id="UP000623687"/>
    </source>
</evidence>
<dbReference type="RefSeq" id="XP_036625596.1">
    <property type="nucleotide sequence ID" value="XM_036772385.1"/>
</dbReference>
<dbReference type="VEuPathDB" id="FungiDB:PC9H_002773"/>
<reference evidence="2" key="1">
    <citation type="submission" date="2019-07" db="EMBL/GenBank/DDBJ databases">
        <authorList>
            <person name="Palmer J.M."/>
        </authorList>
    </citation>
    <scope>NUCLEOTIDE SEQUENCE</scope>
    <source>
        <strain evidence="2">PC9</strain>
    </source>
</reference>
<sequence length="213" mass="23503">MHSARTMRKSGKKRDRYSSETWRACTGRLSTGNESVQRVQCLKKCELRNNDIVQFGVDFVDENDEYHHKIAARVFCIFKSEDMQVALRSYNENPQDAVPPDDEGLQAPLHPDNADLQGSLPSEDAAVSPGVGPSPASTEDVRPLKSETDFVSSEDIDPFKSEADFVSSEAEKSFFDFSSNDCDGDDNEGFLDGQIRPCVYPQGVVVDAGGNIL</sequence>
<evidence type="ECO:0000256" key="1">
    <source>
        <dbReference type="SAM" id="MobiDB-lite"/>
    </source>
</evidence>
<protein>
    <submittedName>
        <fullName evidence="2">Uncharacterized protein</fullName>
    </submittedName>
</protein>